<dbReference type="GO" id="GO:0006310">
    <property type="term" value="P:DNA recombination"/>
    <property type="evidence" value="ECO:0007669"/>
    <property type="project" value="UniProtKB-UniRule"/>
</dbReference>
<dbReference type="Pfam" id="PF11967">
    <property type="entry name" value="RecO_N"/>
    <property type="match status" value="1"/>
</dbReference>
<evidence type="ECO:0000256" key="7">
    <source>
        <dbReference type="HAMAP-Rule" id="MF_00201"/>
    </source>
</evidence>
<gene>
    <name evidence="7 9" type="primary">recO</name>
    <name evidence="9" type="ORF">DIW15_01160</name>
</gene>
<dbReference type="NCBIfam" id="TIGR00613">
    <property type="entry name" value="reco"/>
    <property type="match status" value="1"/>
</dbReference>
<dbReference type="GO" id="GO:0006302">
    <property type="term" value="P:double-strand break repair"/>
    <property type="evidence" value="ECO:0007669"/>
    <property type="project" value="TreeGrafter"/>
</dbReference>
<evidence type="ECO:0000256" key="5">
    <source>
        <dbReference type="ARBA" id="ARBA00023204"/>
    </source>
</evidence>
<name>A0A3D4S3H4_9ENTE</name>
<dbReference type="RefSeq" id="WP_022796470.1">
    <property type="nucleotide sequence ID" value="NZ_JBQDSL010000005.1"/>
</dbReference>
<dbReference type="PANTHER" id="PTHR33991:SF1">
    <property type="entry name" value="DNA REPAIR PROTEIN RECO"/>
    <property type="match status" value="1"/>
</dbReference>
<dbReference type="STRING" id="1121105.GCA_000421665_01210"/>
<dbReference type="EMBL" id="DQHO01000009">
    <property type="protein sequence ID" value="HCS93300.1"/>
    <property type="molecule type" value="Genomic_DNA"/>
</dbReference>
<evidence type="ECO:0000256" key="3">
    <source>
        <dbReference type="ARBA" id="ARBA00022763"/>
    </source>
</evidence>
<dbReference type="AlphaFoldDB" id="A0A3D4S3H4"/>
<dbReference type="HAMAP" id="MF_00201">
    <property type="entry name" value="RecO"/>
    <property type="match status" value="1"/>
</dbReference>
<dbReference type="SUPFAM" id="SSF57863">
    <property type="entry name" value="ArfGap/RecO-like zinc finger"/>
    <property type="match status" value="1"/>
</dbReference>
<proteinExistence type="inferred from homology"/>
<keyword evidence="4 7" id="KW-0233">DNA recombination</keyword>
<dbReference type="GO" id="GO:0043590">
    <property type="term" value="C:bacterial nucleoid"/>
    <property type="evidence" value="ECO:0007669"/>
    <property type="project" value="TreeGrafter"/>
</dbReference>
<comment type="similarity">
    <text evidence="1 7">Belongs to the RecO family.</text>
</comment>
<dbReference type="InterPro" id="IPR022572">
    <property type="entry name" value="DNA_rep/recomb_RecO_N"/>
</dbReference>
<evidence type="ECO:0000259" key="8">
    <source>
        <dbReference type="Pfam" id="PF11967"/>
    </source>
</evidence>
<feature type="domain" description="DNA replication/recombination mediator RecO N-terminal" evidence="8">
    <location>
        <begin position="7"/>
        <end position="82"/>
    </location>
</feature>
<dbReference type="PANTHER" id="PTHR33991">
    <property type="entry name" value="DNA REPAIR PROTEIN RECO"/>
    <property type="match status" value="1"/>
</dbReference>
<protein>
    <recommendedName>
        <fullName evidence="2 7">DNA repair protein RecO</fullName>
    </recommendedName>
    <alternativeName>
        <fullName evidence="6 7">Recombination protein O</fullName>
    </alternativeName>
</protein>
<evidence type="ECO:0000313" key="9">
    <source>
        <dbReference type="EMBL" id="HCS93300.1"/>
    </source>
</evidence>
<sequence length="252" mass="28657">MSDYYQSFQGIVIANRPHRENDAIVKIFTEKFGKKSFFIRNSMASNSVLTNALTPLVCSVYLGHINQSGLSFLKDSDVLKSFLKIRSDPFLQAHATYYLALTDAAFEDNVPQDDFYSFLKESLIKLNSGYNADIVRLQFELFSLRLFGVAPDWNHSQISHKETADKRLNFTLNPPGVILSDEAQNMTVLPVSSKAIHLCRLLANIRPNQLGKLDINPVTVKDALKLLSVFYNDYIGLSLKSRKYLEKMSDWF</sequence>
<comment type="function">
    <text evidence="7">Involved in DNA repair and RecF pathway recombination.</text>
</comment>
<keyword evidence="3 7" id="KW-0227">DNA damage</keyword>
<keyword evidence="5 7" id="KW-0234">DNA repair</keyword>
<organism evidence="9 10">
    <name type="scientific">Bavariicoccus seileri</name>
    <dbReference type="NCBI Taxonomy" id="549685"/>
    <lineage>
        <taxon>Bacteria</taxon>
        <taxon>Bacillati</taxon>
        <taxon>Bacillota</taxon>
        <taxon>Bacilli</taxon>
        <taxon>Lactobacillales</taxon>
        <taxon>Enterococcaceae</taxon>
        <taxon>Bavariicoccus</taxon>
    </lineage>
</organism>
<dbReference type="Gene3D" id="2.40.50.140">
    <property type="entry name" value="Nucleic acid-binding proteins"/>
    <property type="match status" value="1"/>
</dbReference>
<reference evidence="9 10" key="1">
    <citation type="journal article" date="2018" name="Nat. Biotechnol.">
        <title>A standardized bacterial taxonomy based on genome phylogeny substantially revises the tree of life.</title>
        <authorList>
            <person name="Parks D.H."/>
            <person name="Chuvochina M."/>
            <person name="Waite D.W."/>
            <person name="Rinke C."/>
            <person name="Skarshewski A."/>
            <person name="Chaumeil P.A."/>
            <person name="Hugenholtz P."/>
        </authorList>
    </citation>
    <scope>NUCLEOTIDE SEQUENCE [LARGE SCALE GENOMIC DNA]</scope>
    <source>
        <strain evidence="9">UBA11306</strain>
    </source>
</reference>
<dbReference type="InterPro" id="IPR003717">
    <property type="entry name" value="RecO"/>
</dbReference>
<dbReference type="InterPro" id="IPR037278">
    <property type="entry name" value="ARFGAP/RecO"/>
</dbReference>
<evidence type="ECO:0000256" key="6">
    <source>
        <dbReference type="ARBA" id="ARBA00033409"/>
    </source>
</evidence>
<accession>A0A3D4S3H4</accession>
<evidence type="ECO:0000313" key="10">
    <source>
        <dbReference type="Proteomes" id="UP000262195"/>
    </source>
</evidence>
<dbReference type="InterPro" id="IPR042242">
    <property type="entry name" value="RecO_C"/>
</dbReference>
<dbReference type="SUPFAM" id="SSF50249">
    <property type="entry name" value="Nucleic acid-binding proteins"/>
    <property type="match status" value="1"/>
</dbReference>
<evidence type="ECO:0000256" key="2">
    <source>
        <dbReference type="ARBA" id="ARBA00021310"/>
    </source>
</evidence>
<dbReference type="Proteomes" id="UP000262195">
    <property type="component" value="Unassembled WGS sequence"/>
</dbReference>
<evidence type="ECO:0000256" key="1">
    <source>
        <dbReference type="ARBA" id="ARBA00007452"/>
    </source>
</evidence>
<comment type="caution">
    <text evidence="9">The sequence shown here is derived from an EMBL/GenBank/DDBJ whole genome shotgun (WGS) entry which is preliminary data.</text>
</comment>
<dbReference type="InterPro" id="IPR012340">
    <property type="entry name" value="NA-bd_OB-fold"/>
</dbReference>
<dbReference type="Gene3D" id="1.20.1440.120">
    <property type="entry name" value="Recombination protein O, C-terminal domain"/>
    <property type="match status" value="1"/>
</dbReference>
<dbReference type="Pfam" id="PF02565">
    <property type="entry name" value="RecO_C"/>
    <property type="match status" value="1"/>
</dbReference>
<evidence type="ECO:0000256" key="4">
    <source>
        <dbReference type="ARBA" id="ARBA00023172"/>
    </source>
</evidence>